<sequence>MKSMIISLLLLAPGAPGHRFNQIGHRIHYNLCHPPVSRSDLRNRICEVAQSFTSLLNRLEVRGRPRYRSLNPGTQPTKGPLPPPDTGLNTPGPASRKSNSGRRIWRSNYFALRQHGSGTLSDCRDRTAAQATKQALGYTDSLIRSGTWHESWK</sequence>
<reference evidence="3" key="1">
    <citation type="submission" date="2023-03" db="EMBL/GenBank/DDBJ databases">
        <title>Massive genome expansion in bonnet fungi (Mycena s.s.) driven by repeated elements and novel gene families across ecological guilds.</title>
        <authorList>
            <consortium name="Lawrence Berkeley National Laboratory"/>
            <person name="Harder C.B."/>
            <person name="Miyauchi S."/>
            <person name="Viragh M."/>
            <person name="Kuo A."/>
            <person name="Thoen E."/>
            <person name="Andreopoulos B."/>
            <person name="Lu D."/>
            <person name="Skrede I."/>
            <person name="Drula E."/>
            <person name="Henrissat B."/>
            <person name="Morin E."/>
            <person name="Kohler A."/>
            <person name="Barry K."/>
            <person name="LaButti K."/>
            <person name="Morin E."/>
            <person name="Salamov A."/>
            <person name="Lipzen A."/>
            <person name="Mereny Z."/>
            <person name="Hegedus B."/>
            <person name="Baldrian P."/>
            <person name="Stursova M."/>
            <person name="Weitz H."/>
            <person name="Taylor A."/>
            <person name="Grigoriev I.V."/>
            <person name="Nagy L.G."/>
            <person name="Martin F."/>
            <person name="Kauserud H."/>
        </authorList>
    </citation>
    <scope>NUCLEOTIDE SEQUENCE</scope>
    <source>
        <strain evidence="3">CBHHK002</strain>
    </source>
</reference>
<protein>
    <submittedName>
        <fullName evidence="3">Uncharacterized protein</fullName>
    </submittedName>
</protein>
<dbReference type="AlphaFoldDB" id="A0AAD7EUD6"/>
<feature type="signal peptide" evidence="2">
    <location>
        <begin position="1"/>
        <end position="17"/>
    </location>
</feature>
<keyword evidence="4" id="KW-1185">Reference proteome</keyword>
<comment type="caution">
    <text evidence="3">The sequence shown here is derived from an EMBL/GenBank/DDBJ whole genome shotgun (WGS) entry which is preliminary data.</text>
</comment>
<organism evidence="3 4">
    <name type="scientific">Mycena albidolilacea</name>
    <dbReference type="NCBI Taxonomy" id="1033008"/>
    <lineage>
        <taxon>Eukaryota</taxon>
        <taxon>Fungi</taxon>
        <taxon>Dikarya</taxon>
        <taxon>Basidiomycota</taxon>
        <taxon>Agaricomycotina</taxon>
        <taxon>Agaricomycetes</taxon>
        <taxon>Agaricomycetidae</taxon>
        <taxon>Agaricales</taxon>
        <taxon>Marasmiineae</taxon>
        <taxon>Mycenaceae</taxon>
        <taxon>Mycena</taxon>
    </lineage>
</organism>
<feature type="chain" id="PRO_5041934390" evidence="2">
    <location>
        <begin position="18"/>
        <end position="153"/>
    </location>
</feature>
<keyword evidence="2" id="KW-0732">Signal</keyword>
<evidence type="ECO:0000256" key="1">
    <source>
        <dbReference type="SAM" id="MobiDB-lite"/>
    </source>
</evidence>
<gene>
    <name evidence="3" type="ORF">DFH08DRAFT_139371</name>
</gene>
<evidence type="ECO:0000313" key="4">
    <source>
        <dbReference type="Proteomes" id="UP001218218"/>
    </source>
</evidence>
<feature type="region of interest" description="Disordered" evidence="1">
    <location>
        <begin position="64"/>
        <end position="101"/>
    </location>
</feature>
<name>A0AAD7EUD6_9AGAR</name>
<evidence type="ECO:0000313" key="3">
    <source>
        <dbReference type="EMBL" id="KAJ7349241.1"/>
    </source>
</evidence>
<dbReference type="Proteomes" id="UP001218218">
    <property type="component" value="Unassembled WGS sequence"/>
</dbReference>
<evidence type="ECO:0000256" key="2">
    <source>
        <dbReference type="SAM" id="SignalP"/>
    </source>
</evidence>
<accession>A0AAD7EUD6</accession>
<dbReference type="EMBL" id="JARIHO010000016">
    <property type="protein sequence ID" value="KAJ7349241.1"/>
    <property type="molecule type" value="Genomic_DNA"/>
</dbReference>
<proteinExistence type="predicted"/>